<keyword evidence="1" id="KW-1133">Transmembrane helix</keyword>
<organism evidence="2 3">
    <name type="scientific">Alysiella crassa</name>
    <dbReference type="NCBI Taxonomy" id="153491"/>
    <lineage>
        <taxon>Bacteria</taxon>
        <taxon>Pseudomonadati</taxon>
        <taxon>Pseudomonadota</taxon>
        <taxon>Betaproteobacteria</taxon>
        <taxon>Neisseriales</taxon>
        <taxon>Neisseriaceae</taxon>
        <taxon>Alysiella</taxon>
    </lineage>
</organism>
<proteinExistence type="predicted"/>
<keyword evidence="3" id="KW-1185">Reference proteome</keyword>
<evidence type="ECO:0000256" key="1">
    <source>
        <dbReference type="SAM" id="Phobius"/>
    </source>
</evidence>
<gene>
    <name evidence="2" type="ORF">NCTC10283_01452</name>
</gene>
<dbReference type="RefSeq" id="WP_034291272.1">
    <property type="nucleotide sequence ID" value="NZ_CP091519.2"/>
</dbReference>
<name>A0A376BS79_9NEIS</name>
<keyword evidence="1" id="KW-0812">Transmembrane</keyword>
<sequence length="157" mass="18828">MNTVKKILSVIGLYILISQLFVWQMKTKPRPPSDYFNVCVMENNTPNLLTIKKIKTTQTVCTQPLDYDFPHFGSMHLRLLPNQIWELETWRDSMGDPAIYRYQIDNQGKITPINWEYGGMMMRVMAYIWAIFITTFIWKFGKWLYRKIFKTFRQPEN</sequence>
<dbReference type="AlphaFoldDB" id="A0A376BS79"/>
<feature type="transmembrane region" description="Helical" evidence="1">
    <location>
        <begin position="7"/>
        <end position="25"/>
    </location>
</feature>
<dbReference type="STRING" id="1120980.GCA_000745955_00446"/>
<dbReference type="EMBL" id="UFSO01000003">
    <property type="protein sequence ID" value="SSY79708.1"/>
    <property type="molecule type" value="Genomic_DNA"/>
</dbReference>
<evidence type="ECO:0000313" key="2">
    <source>
        <dbReference type="EMBL" id="SSY79708.1"/>
    </source>
</evidence>
<reference evidence="2 3" key="1">
    <citation type="submission" date="2018-06" db="EMBL/GenBank/DDBJ databases">
        <authorList>
            <consortium name="Pathogen Informatics"/>
            <person name="Doyle S."/>
        </authorList>
    </citation>
    <scope>NUCLEOTIDE SEQUENCE [LARGE SCALE GENOMIC DNA]</scope>
    <source>
        <strain evidence="2 3">NCTC10283</strain>
    </source>
</reference>
<evidence type="ECO:0000313" key="3">
    <source>
        <dbReference type="Proteomes" id="UP000254209"/>
    </source>
</evidence>
<feature type="transmembrane region" description="Helical" evidence="1">
    <location>
        <begin position="124"/>
        <end position="145"/>
    </location>
</feature>
<accession>A0A376BS79</accession>
<dbReference type="Proteomes" id="UP000254209">
    <property type="component" value="Unassembled WGS sequence"/>
</dbReference>
<protein>
    <submittedName>
        <fullName evidence="2">Uncharacterized protein</fullName>
    </submittedName>
</protein>
<keyword evidence="1" id="KW-0472">Membrane</keyword>